<dbReference type="EMBL" id="SRLO01007961">
    <property type="protein sequence ID" value="TNN27642.1"/>
    <property type="molecule type" value="Genomic_DNA"/>
</dbReference>
<keyword evidence="1" id="KW-1133">Transmembrane helix</keyword>
<comment type="caution">
    <text evidence="2">The sequence shown here is derived from an EMBL/GenBank/DDBJ whole genome shotgun (WGS) entry which is preliminary data.</text>
</comment>
<accession>A0A4Z2EH62</accession>
<reference evidence="2 3" key="1">
    <citation type="submission" date="2019-03" db="EMBL/GenBank/DDBJ databases">
        <title>First draft genome of Liparis tanakae, snailfish: a comprehensive survey of snailfish specific genes.</title>
        <authorList>
            <person name="Kim W."/>
            <person name="Song I."/>
            <person name="Jeong J.-H."/>
            <person name="Kim D."/>
            <person name="Kim S."/>
            <person name="Ryu S."/>
            <person name="Song J.Y."/>
            <person name="Lee S.K."/>
        </authorList>
    </citation>
    <scope>NUCLEOTIDE SEQUENCE [LARGE SCALE GENOMIC DNA]</scope>
    <source>
        <tissue evidence="2">Muscle</tissue>
    </source>
</reference>
<sequence length="162" mass="19019">MSPQFTDEEFQGAWRELDAPQLGGGWEMFVETMGVKIYRLYDKVEEHGEPDRKSSLRRFFHYFNGAVFYGSYIAKCDIFSCLRLSLSCFLCFYTKKKKHNCEIVIFNAVHARRHRYTHLAVNVGNNPDVESGSEIFSIPFLCFVLFINYILGDKKIIYIYTY</sequence>
<gene>
    <name evidence="2" type="ORF">EYF80_062212</name>
</gene>
<feature type="transmembrane region" description="Helical" evidence="1">
    <location>
        <begin position="135"/>
        <end position="152"/>
    </location>
</feature>
<keyword evidence="1" id="KW-0812">Transmembrane</keyword>
<name>A0A4Z2EH62_9TELE</name>
<dbReference type="Proteomes" id="UP000314294">
    <property type="component" value="Unassembled WGS sequence"/>
</dbReference>
<evidence type="ECO:0000256" key="1">
    <source>
        <dbReference type="SAM" id="Phobius"/>
    </source>
</evidence>
<keyword evidence="1" id="KW-0472">Membrane</keyword>
<proteinExistence type="predicted"/>
<protein>
    <submittedName>
        <fullName evidence="2">Uncharacterized protein</fullName>
    </submittedName>
</protein>
<dbReference type="AlphaFoldDB" id="A0A4Z2EH62"/>
<evidence type="ECO:0000313" key="2">
    <source>
        <dbReference type="EMBL" id="TNN27642.1"/>
    </source>
</evidence>
<dbReference type="OrthoDB" id="1295045at2759"/>
<keyword evidence="3" id="KW-1185">Reference proteome</keyword>
<organism evidence="2 3">
    <name type="scientific">Liparis tanakae</name>
    <name type="common">Tanaka's snailfish</name>
    <dbReference type="NCBI Taxonomy" id="230148"/>
    <lineage>
        <taxon>Eukaryota</taxon>
        <taxon>Metazoa</taxon>
        <taxon>Chordata</taxon>
        <taxon>Craniata</taxon>
        <taxon>Vertebrata</taxon>
        <taxon>Euteleostomi</taxon>
        <taxon>Actinopterygii</taxon>
        <taxon>Neopterygii</taxon>
        <taxon>Teleostei</taxon>
        <taxon>Neoteleostei</taxon>
        <taxon>Acanthomorphata</taxon>
        <taxon>Eupercaria</taxon>
        <taxon>Perciformes</taxon>
        <taxon>Cottioidei</taxon>
        <taxon>Cottales</taxon>
        <taxon>Liparidae</taxon>
        <taxon>Liparis</taxon>
    </lineage>
</organism>
<evidence type="ECO:0000313" key="3">
    <source>
        <dbReference type="Proteomes" id="UP000314294"/>
    </source>
</evidence>